<dbReference type="Gene3D" id="1.20.5.420">
    <property type="entry name" value="Immunoglobulin FC, subunit C"/>
    <property type="match status" value="1"/>
</dbReference>
<keyword evidence="6" id="KW-0326">Glycosidase</keyword>
<evidence type="ECO:0000313" key="11">
    <source>
        <dbReference type="EMBL" id="VVT47119.1"/>
    </source>
</evidence>
<dbReference type="EC" id="3.2.1.39" evidence="3"/>
<gene>
    <name evidence="11" type="ORF">SAPINGB_P001552</name>
</gene>
<keyword evidence="5" id="KW-0119">Carbohydrate metabolism</keyword>
<accession>A0A5E8B6B7</accession>
<sequence>MSFKPLCRPAIYTVPVDASDPFSVPIATTEPPSKFERVTHPLTPPDGWSVSSSPISTNKFYANLLLGDRTQTMYVHPYSIWWSCTDQFGFAVNATKPAQYTYGPDANASTAQYFFAPVGIKSLVVGATEFTDGSSTMKLFAQNFKDFSVQAYLYNSTGQVWFPIVQGMGFLTAVYSNLTPQISSAVGFTSIEEVQAPQSTMRKYALYLNNGVRWYLYISLESGTIPSFSLSADKSKVIASSSVNGAVVQVTEATVGYGNYYDKCAGRYQTDAYLTGSVSGNQAHYKIQYVAEGKSTIGMPLVYAAPHHRQMLYNMGGVKVTPLEMYSPTLGLMKGYVSTVLEFLDTIPTTIGFLPYNQLTSPVKYTESELEVECGVDVKQQEDDEFYMLRKCSAMSSPYVSDAVATKLTTIATAELQEDIIAQTNLDSMYFSGKGLDKFANVLMTVMYIVNNRTLAAQGLALLKTAFARFANNAQINPLVYDTTWKGLVSNAGLTNPDADFGNTYYNDHHFHYGYFIHAAAVIGLVDRDLGINTWVAQNKDFVNNLVRDVANPSCTDPYYPRWRSFDWFVGHSWAKGLFLSSDGKDEESSSEDVHFAYGMKLWGRVVGDDAMQARGNIMLSVLRRSLNCYMLYANNNTVMPAKIVGNKVSGILFENKVDYTTYFGTNVEYKHGIHMIPVTSVSSYIRKPGFCQEEWDNKLATLAPTLTSGWKGILYQNKALYDNATAYGVFNDDSTFSAAYLDGGMSRTWALGYCAYVGKY</sequence>
<dbReference type="GO" id="GO:0052861">
    <property type="term" value="F:endo-1,3(4)-beta-glucanase activity"/>
    <property type="evidence" value="ECO:0007669"/>
    <property type="project" value="InterPro"/>
</dbReference>
<feature type="domain" description="Glycosyl hydrolase family 81 C-terminal" evidence="10">
    <location>
        <begin position="401"/>
        <end position="752"/>
    </location>
</feature>
<reference evidence="11 12" key="1">
    <citation type="submission" date="2019-09" db="EMBL/GenBank/DDBJ databases">
        <authorList>
            <person name="Brejova B."/>
        </authorList>
    </citation>
    <scope>NUCLEOTIDE SEQUENCE [LARGE SCALE GENOMIC DNA]</scope>
</reference>
<dbReference type="AlphaFoldDB" id="A0A5E8B6B7"/>
<dbReference type="EMBL" id="CABVLU010000001">
    <property type="protein sequence ID" value="VVT47119.1"/>
    <property type="molecule type" value="Genomic_DNA"/>
</dbReference>
<comment type="similarity">
    <text evidence="2">Belongs to the glycosyl hydrolase 81 family.</text>
</comment>
<evidence type="ECO:0000256" key="1">
    <source>
        <dbReference type="ARBA" id="ARBA00000382"/>
    </source>
</evidence>
<keyword evidence="7" id="KW-0961">Cell wall biogenesis/degradation</keyword>
<evidence type="ECO:0000256" key="8">
    <source>
        <dbReference type="ARBA" id="ARBA00023326"/>
    </source>
</evidence>
<evidence type="ECO:0000256" key="4">
    <source>
        <dbReference type="ARBA" id="ARBA00022801"/>
    </source>
</evidence>
<dbReference type="OrthoDB" id="4473401at2759"/>
<dbReference type="Gene3D" id="2.70.98.30">
    <property type="entry name" value="Golgi alpha-mannosidase II, domain 4"/>
    <property type="match status" value="1"/>
</dbReference>
<evidence type="ECO:0000256" key="7">
    <source>
        <dbReference type="ARBA" id="ARBA00023316"/>
    </source>
</evidence>
<evidence type="ECO:0000313" key="12">
    <source>
        <dbReference type="Proteomes" id="UP000398389"/>
    </source>
</evidence>
<dbReference type="GeneID" id="43580373"/>
<evidence type="ECO:0000256" key="3">
    <source>
        <dbReference type="ARBA" id="ARBA00012780"/>
    </source>
</evidence>
<dbReference type="GO" id="GO:0000272">
    <property type="term" value="P:polysaccharide catabolic process"/>
    <property type="evidence" value="ECO:0007669"/>
    <property type="project" value="UniProtKB-KW"/>
</dbReference>
<protein>
    <recommendedName>
        <fullName evidence="3">glucan endo-1,3-beta-D-glucosidase</fullName>
        <ecNumber evidence="3">3.2.1.39</ecNumber>
    </recommendedName>
</protein>
<name>A0A5E8B6B7_9ASCO</name>
<dbReference type="GO" id="GO:0071555">
    <property type="term" value="P:cell wall organization"/>
    <property type="evidence" value="ECO:0007669"/>
    <property type="project" value="UniProtKB-KW"/>
</dbReference>
<dbReference type="GO" id="GO:0042973">
    <property type="term" value="F:glucan endo-1,3-beta-D-glucosidase activity"/>
    <property type="evidence" value="ECO:0007669"/>
    <property type="project" value="UniProtKB-EC"/>
</dbReference>
<dbReference type="PROSITE" id="PS52008">
    <property type="entry name" value="GH81"/>
    <property type="match status" value="1"/>
</dbReference>
<dbReference type="RefSeq" id="XP_031852164.1">
    <property type="nucleotide sequence ID" value="XM_031996273.1"/>
</dbReference>
<feature type="domain" description="Glycosyl hydrolase family 81 N-terminal" evidence="9">
    <location>
        <begin position="40"/>
        <end position="357"/>
    </location>
</feature>
<dbReference type="InterPro" id="IPR040720">
    <property type="entry name" value="GH81_C"/>
</dbReference>
<keyword evidence="4" id="KW-0378">Hydrolase</keyword>
<dbReference type="PANTHER" id="PTHR31983:SF0">
    <property type="entry name" value="GLUCAN ENDO-1,3-BETA-D-GLUCOSIDASE 2"/>
    <property type="match status" value="1"/>
</dbReference>
<dbReference type="InterPro" id="IPR040451">
    <property type="entry name" value="GH81_N"/>
</dbReference>
<keyword evidence="12" id="KW-1185">Reference proteome</keyword>
<dbReference type="InterPro" id="IPR005200">
    <property type="entry name" value="Endo-beta-glucanase"/>
</dbReference>
<proteinExistence type="inferred from homology"/>
<evidence type="ECO:0000256" key="6">
    <source>
        <dbReference type="ARBA" id="ARBA00023295"/>
    </source>
</evidence>
<keyword evidence="8" id="KW-0624">Polysaccharide degradation</keyword>
<comment type="catalytic activity">
    <reaction evidence="1">
        <text>Hydrolysis of (1-&gt;3)-beta-D-glucosidic linkages in (1-&gt;3)-beta-D-glucans.</text>
        <dbReference type="EC" id="3.2.1.39"/>
    </reaction>
</comment>
<dbReference type="Proteomes" id="UP000398389">
    <property type="component" value="Unassembled WGS sequence"/>
</dbReference>
<organism evidence="11 12">
    <name type="scientific">Magnusiomyces paraingens</name>
    <dbReference type="NCBI Taxonomy" id="2606893"/>
    <lineage>
        <taxon>Eukaryota</taxon>
        <taxon>Fungi</taxon>
        <taxon>Dikarya</taxon>
        <taxon>Ascomycota</taxon>
        <taxon>Saccharomycotina</taxon>
        <taxon>Dipodascomycetes</taxon>
        <taxon>Dipodascales</taxon>
        <taxon>Dipodascaceae</taxon>
        <taxon>Magnusiomyces</taxon>
    </lineage>
</organism>
<dbReference type="Gene3D" id="1.10.287.1170">
    <property type="entry name" value="glycoside hydrolase family 81 endo-[beta] glucanase"/>
    <property type="match status" value="1"/>
</dbReference>
<evidence type="ECO:0000256" key="5">
    <source>
        <dbReference type="ARBA" id="ARBA00023277"/>
    </source>
</evidence>
<evidence type="ECO:0000259" key="10">
    <source>
        <dbReference type="Pfam" id="PF17652"/>
    </source>
</evidence>
<evidence type="ECO:0000259" key="9">
    <source>
        <dbReference type="Pfam" id="PF03639"/>
    </source>
</evidence>
<dbReference type="Pfam" id="PF03639">
    <property type="entry name" value="Glyco_hydro_81"/>
    <property type="match status" value="1"/>
</dbReference>
<dbReference type="PANTHER" id="PTHR31983">
    <property type="entry name" value="ENDO-1,3(4)-BETA-GLUCANASE 1"/>
    <property type="match status" value="1"/>
</dbReference>
<dbReference type="Pfam" id="PF17652">
    <property type="entry name" value="Glyco_hydro81C"/>
    <property type="match status" value="1"/>
</dbReference>
<evidence type="ECO:0000256" key="2">
    <source>
        <dbReference type="ARBA" id="ARBA00010730"/>
    </source>
</evidence>
<dbReference type="GO" id="GO:0009986">
    <property type="term" value="C:cell surface"/>
    <property type="evidence" value="ECO:0007669"/>
    <property type="project" value="TreeGrafter"/>
</dbReference>